<evidence type="ECO:0000313" key="4">
    <source>
        <dbReference type="WBParaSite" id="NBR_0001588501-mRNA-1"/>
    </source>
</evidence>
<dbReference type="STRING" id="27835.A0A0N4YGF0"/>
<dbReference type="InterPro" id="IPR052095">
    <property type="entry name" value="UNC-13_domain"/>
</dbReference>
<evidence type="ECO:0000313" key="2">
    <source>
        <dbReference type="EMBL" id="VDL79480.1"/>
    </source>
</evidence>
<accession>A0A0N4YGF0</accession>
<reference evidence="4" key="1">
    <citation type="submission" date="2017-02" db="UniProtKB">
        <authorList>
            <consortium name="WormBaseParasite"/>
        </authorList>
    </citation>
    <scope>IDENTIFICATION</scope>
</reference>
<gene>
    <name evidence="2" type="ORF">NBR_LOCUS15886</name>
</gene>
<reference evidence="2 3" key="2">
    <citation type="submission" date="2018-11" db="EMBL/GenBank/DDBJ databases">
        <authorList>
            <consortium name="Pathogen Informatics"/>
        </authorList>
    </citation>
    <scope>NUCLEOTIDE SEQUENCE [LARGE SCALE GENOMIC DNA]</scope>
</reference>
<dbReference type="GO" id="GO:0099503">
    <property type="term" value="C:secretory vesicle"/>
    <property type="evidence" value="ECO:0007669"/>
    <property type="project" value="TreeGrafter"/>
</dbReference>
<dbReference type="CDD" id="cd00030">
    <property type="entry name" value="C2"/>
    <property type="match status" value="1"/>
</dbReference>
<proteinExistence type="predicted"/>
<dbReference type="OMA" id="VWDEFEN"/>
<dbReference type="InterPro" id="IPR035892">
    <property type="entry name" value="C2_domain_sf"/>
</dbReference>
<dbReference type="WBParaSite" id="NBR_0001588501-mRNA-1">
    <property type="protein sequence ID" value="NBR_0001588501-mRNA-1"/>
    <property type="gene ID" value="NBR_0001588501"/>
</dbReference>
<protein>
    <submittedName>
        <fullName evidence="4">CULLIN_2 domain-containing protein</fullName>
    </submittedName>
</protein>
<dbReference type="PANTHER" id="PTHR45999">
    <property type="entry name" value="UNC-13-4A, ISOFORM B"/>
    <property type="match status" value="1"/>
</dbReference>
<sequence length="752" mass="87071">MKDEGYLAVICAILYGNNDDEKEKAQRTLLLDHLLEEHIDRSNMPRLDFDDLLDLMQTLHEHDAENATAGLAHLSDCLVTEIRDVLAQFSHESLFPPDGYHVLKRMNTALKTVVDICMLPMWDECSICDPSPTLTSELVQMVVDCANEWMRREFRPLAEDLKEGFITVQTMFEMMQRNYQSYNLFFHQFNINYVEVALRTIDEKLESFSREYLAEQLSQLNSRQTDQLEIFTKCTMRFYDTLNSLAEFARKNRVKELLIYEFETWFLGITVFWTYSWRDISLKMVSRTISLNDDGDAIKYQHRRPLPAGLYSFLCIQKGLSDDYAMLSFKLPENIMMGSVALVHIYSENIYAYAKKLHGEALLDDSDHHSRIIRAANGIEQAISFVTERWRRFVDFERMAMIPSADEVTAIERSCEHVLEGTTKRCDQIIEGLLRLYCRSKRDELTKIAKNITAENTEHNKMLGVYGRESSPSERMHAILDSIDRMACDVRGDLLSRCSQIAFRILHKMLETEILRHLRKLQTPDYYTEIYVALKAMCSILEIPPEYSHLTSLVHMHSFTTEELILSYYSQIAETVDNTTSERSPRVTAQVGYIPTTGDNALIIVNVVGLENVPDLNTLSDRMDPFVRLEFLVPLQLFYTNGSSLCISVLDHDRICDDLIGRAFLPTSQMSRLDSLSVKRLPPPQGHYLIQPGVGHKLPFYKMLKERSPHDNTAKAFIRREKAAKQMYFKNLSRRFSTRLKNLKRRSMSGKL</sequence>
<keyword evidence="1" id="KW-0268">Exocytosis</keyword>
<dbReference type="Proteomes" id="UP000271162">
    <property type="component" value="Unassembled WGS sequence"/>
</dbReference>
<evidence type="ECO:0000313" key="3">
    <source>
        <dbReference type="Proteomes" id="UP000271162"/>
    </source>
</evidence>
<dbReference type="AlphaFoldDB" id="A0A0N4YGF0"/>
<keyword evidence="3" id="KW-1185">Reference proteome</keyword>
<dbReference type="SUPFAM" id="SSF49562">
    <property type="entry name" value="C2 domain (Calcium/lipid-binding domain, CaLB)"/>
    <property type="match status" value="1"/>
</dbReference>
<evidence type="ECO:0000256" key="1">
    <source>
        <dbReference type="ARBA" id="ARBA00022483"/>
    </source>
</evidence>
<dbReference type="GO" id="GO:0006887">
    <property type="term" value="P:exocytosis"/>
    <property type="evidence" value="ECO:0007669"/>
    <property type="project" value="UniProtKB-KW"/>
</dbReference>
<organism evidence="4">
    <name type="scientific">Nippostrongylus brasiliensis</name>
    <name type="common">Rat hookworm</name>
    <dbReference type="NCBI Taxonomy" id="27835"/>
    <lineage>
        <taxon>Eukaryota</taxon>
        <taxon>Metazoa</taxon>
        <taxon>Ecdysozoa</taxon>
        <taxon>Nematoda</taxon>
        <taxon>Chromadorea</taxon>
        <taxon>Rhabditida</taxon>
        <taxon>Rhabditina</taxon>
        <taxon>Rhabditomorpha</taxon>
        <taxon>Strongyloidea</taxon>
        <taxon>Heligmosomidae</taxon>
        <taxon>Nippostrongylus</taxon>
    </lineage>
</organism>
<dbReference type="EMBL" id="UYSL01021934">
    <property type="protein sequence ID" value="VDL79480.1"/>
    <property type="molecule type" value="Genomic_DNA"/>
</dbReference>
<name>A0A0N4YGF0_NIPBR</name>
<dbReference type="PANTHER" id="PTHR45999:SF4">
    <property type="entry name" value="UNC-13-4A, ISOFORM B"/>
    <property type="match status" value="1"/>
</dbReference>